<feature type="transmembrane region" description="Helical" evidence="8">
    <location>
        <begin position="141"/>
        <end position="161"/>
    </location>
</feature>
<evidence type="ECO:0000313" key="9">
    <source>
        <dbReference type="EMBL" id="MBC3829965.1"/>
    </source>
</evidence>
<dbReference type="RefSeq" id="WP_186889019.1">
    <property type="nucleotide sequence ID" value="NZ_JACOFU010000001.1"/>
</dbReference>
<dbReference type="PANTHER" id="PTHR30269">
    <property type="entry name" value="TRANSMEMBRANE PROTEIN YFCA"/>
    <property type="match status" value="1"/>
</dbReference>
<protein>
    <recommendedName>
        <fullName evidence="8">Probable membrane transporter protein</fullName>
    </recommendedName>
</protein>
<gene>
    <name evidence="9" type="ORF">H8K33_00420</name>
</gene>
<evidence type="ECO:0000256" key="3">
    <source>
        <dbReference type="ARBA" id="ARBA00022448"/>
    </source>
</evidence>
<keyword evidence="4 8" id="KW-1003">Cell membrane</keyword>
<sequence length="258" mass="27806">MESFVVIFLVAFLSSALTFYSGFGLGTLLLPAFALFFPVEHAVAMTAIVHFLNGLFKVKLIGKHADWNIVIRFGTPAILASFLGAYTLMQLVDFAPIYSYSMMDKLFSITPIKLTIGIFLLIFVLIEFIPSLAERTFPPEYMPVGGILSGFFGGLAGMQGALRTAFLSRAGLTKEVFVGTGAMIACLIDLTRLIFYGSSKNLTEFGANYFILIVGVSGAFLGAVFGNQYLKKVSMLGIQRVVGLALFVVASGLISGVL</sequence>
<reference evidence="9 10" key="1">
    <citation type="submission" date="2020-08" db="EMBL/GenBank/DDBJ databases">
        <title>Novel species isolated from subtropical streams in China.</title>
        <authorList>
            <person name="Lu H."/>
        </authorList>
    </citation>
    <scope>NUCLEOTIDE SEQUENCE [LARGE SCALE GENOMIC DNA]</scope>
    <source>
        <strain evidence="9 10">KCTC 52442</strain>
    </source>
</reference>
<organism evidence="9 10">
    <name type="scientific">Undibacterium amnicola</name>
    <dbReference type="NCBI Taxonomy" id="1834038"/>
    <lineage>
        <taxon>Bacteria</taxon>
        <taxon>Pseudomonadati</taxon>
        <taxon>Pseudomonadota</taxon>
        <taxon>Betaproteobacteria</taxon>
        <taxon>Burkholderiales</taxon>
        <taxon>Oxalobacteraceae</taxon>
        <taxon>Undibacterium</taxon>
    </lineage>
</organism>
<feature type="transmembrane region" description="Helical" evidence="8">
    <location>
        <begin position="69"/>
        <end position="89"/>
    </location>
</feature>
<evidence type="ECO:0000256" key="5">
    <source>
        <dbReference type="ARBA" id="ARBA00022692"/>
    </source>
</evidence>
<proteinExistence type="inferred from homology"/>
<keyword evidence="10" id="KW-1185">Reference proteome</keyword>
<name>A0ABR6XKC3_9BURK</name>
<dbReference type="PANTHER" id="PTHR30269:SF37">
    <property type="entry name" value="MEMBRANE TRANSPORTER PROTEIN"/>
    <property type="match status" value="1"/>
</dbReference>
<dbReference type="Proteomes" id="UP000643610">
    <property type="component" value="Unassembled WGS sequence"/>
</dbReference>
<keyword evidence="7 8" id="KW-0472">Membrane</keyword>
<keyword evidence="5 8" id="KW-0812">Transmembrane</keyword>
<evidence type="ECO:0000313" key="10">
    <source>
        <dbReference type="Proteomes" id="UP000643610"/>
    </source>
</evidence>
<evidence type="ECO:0000256" key="7">
    <source>
        <dbReference type="ARBA" id="ARBA00023136"/>
    </source>
</evidence>
<feature type="transmembrane region" description="Helical" evidence="8">
    <location>
        <begin position="207"/>
        <end position="225"/>
    </location>
</feature>
<evidence type="ECO:0000256" key="1">
    <source>
        <dbReference type="ARBA" id="ARBA00004651"/>
    </source>
</evidence>
<dbReference type="Pfam" id="PF01925">
    <property type="entry name" value="TauE"/>
    <property type="match status" value="1"/>
</dbReference>
<evidence type="ECO:0000256" key="6">
    <source>
        <dbReference type="ARBA" id="ARBA00022989"/>
    </source>
</evidence>
<dbReference type="EMBL" id="JACOFU010000001">
    <property type="protein sequence ID" value="MBC3829965.1"/>
    <property type="molecule type" value="Genomic_DNA"/>
</dbReference>
<comment type="subcellular location">
    <subcellularLocation>
        <location evidence="1 8">Cell membrane</location>
        <topology evidence="1 8">Multi-pass membrane protein</topology>
    </subcellularLocation>
</comment>
<comment type="similarity">
    <text evidence="2 8">Belongs to the 4-toluene sulfonate uptake permease (TSUP) (TC 2.A.102) family.</text>
</comment>
<feature type="transmembrane region" description="Helical" evidence="8">
    <location>
        <begin position="28"/>
        <end position="49"/>
    </location>
</feature>
<feature type="transmembrane region" description="Helical" evidence="8">
    <location>
        <begin position="109"/>
        <end position="129"/>
    </location>
</feature>
<keyword evidence="6 8" id="KW-1133">Transmembrane helix</keyword>
<dbReference type="InterPro" id="IPR002781">
    <property type="entry name" value="TM_pro_TauE-like"/>
</dbReference>
<dbReference type="InterPro" id="IPR052017">
    <property type="entry name" value="TSUP"/>
</dbReference>
<accession>A0ABR6XKC3</accession>
<feature type="transmembrane region" description="Helical" evidence="8">
    <location>
        <begin position="176"/>
        <end position="195"/>
    </location>
</feature>
<feature type="transmembrane region" description="Helical" evidence="8">
    <location>
        <begin position="237"/>
        <end position="257"/>
    </location>
</feature>
<evidence type="ECO:0000256" key="8">
    <source>
        <dbReference type="RuleBase" id="RU363041"/>
    </source>
</evidence>
<evidence type="ECO:0000256" key="2">
    <source>
        <dbReference type="ARBA" id="ARBA00009142"/>
    </source>
</evidence>
<comment type="caution">
    <text evidence="9">The sequence shown here is derived from an EMBL/GenBank/DDBJ whole genome shotgun (WGS) entry which is preliminary data.</text>
</comment>
<evidence type="ECO:0000256" key="4">
    <source>
        <dbReference type="ARBA" id="ARBA00022475"/>
    </source>
</evidence>
<keyword evidence="3" id="KW-0813">Transport</keyword>